<dbReference type="Pfam" id="PF12796">
    <property type="entry name" value="Ank_2"/>
    <property type="match status" value="2"/>
</dbReference>
<keyword evidence="2 3" id="KW-0040">ANK repeat</keyword>
<proteinExistence type="predicted"/>
<organism evidence="4 5">
    <name type="scientific">Curvularia clavata</name>
    <dbReference type="NCBI Taxonomy" id="95742"/>
    <lineage>
        <taxon>Eukaryota</taxon>
        <taxon>Fungi</taxon>
        <taxon>Dikarya</taxon>
        <taxon>Ascomycota</taxon>
        <taxon>Pezizomycotina</taxon>
        <taxon>Dothideomycetes</taxon>
        <taxon>Pleosporomycetidae</taxon>
        <taxon>Pleosporales</taxon>
        <taxon>Pleosporineae</taxon>
        <taxon>Pleosporaceae</taxon>
        <taxon>Curvularia</taxon>
    </lineage>
</organism>
<dbReference type="PRINTS" id="PR01415">
    <property type="entry name" value="ANKYRIN"/>
</dbReference>
<feature type="repeat" description="ANK" evidence="3">
    <location>
        <begin position="615"/>
        <end position="647"/>
    </location>
</feature>
<dbReference type="InterPro" id="IPR036770">
    <property type="entry name" value="Ankyrin_rpt-contain_sf"/>
</dbReference>
<dbReference type="AlphaFoldDB" id="A0A9Q8ZDJ3"/>
<dbReference type="InterPro" id="IPR002110">
    <property type="entry name" value="Ankyrin_rpt"/>
</dbReference>
<dbReference type="VEuPathDB" id="FungiDB:yc1106_08571"/>
<dbReference type="PROSITE" id="PS50297">
    <property type="entry name" value="ANK_REP_REGION"/>
    <property type="match status" value="6"/>
</dbReference>
<dbReference type="EMBL" id="CP089279">
    <property type="protein sequence ID" value="USP81297.1"/>
    <property type="molecule type" value="Genomic_DNA"/>
</dbReference>
<dbReference type="Proteomes" id="UP001056012">
    <property type="component" value="Chromosome 6"/>
</dbReference>
<dbReference type="SUPFAM" id="SSF48403">
    <property type="entry name" value="Ankyrin repeat"/>
    <property type="match status" value="1"/>
</dbReference>
<feature type="repeat" description="ANK" evidence="3">
    <location>
        <begin position="582"/>
        <end position="614"/>
    </location>
</feature>
<feature type="repeat" description="ANK" evidence="3">
    <location>
        <begin position="785"/>
        <end position="817"/>
    </location>
</feature>
<keyword evidence="1" id="KW-0677">Repeat</keyword>
<evidence type="ECO:0000256" key="3">
    <source>
        <dbReference type="PROSITE-ProRule" id="PRU00023"/>
    </source>
</evidence>
<evidence type="ECO:0000256" key="2">
    <source>
        <dbReference type="ARBA" id="ARBA00023043"/>
    </source>
</evidence>
<reference evidence="4" key="1">
    <citation type="submission" date="2021-12" db="EMBL/GenBank/DDBJ databases">
        <title>Curvularia clavata genome.</title>
        <authorList>
            <person name="Cao Y."/>
        </authorList>
    </citation>
    <scope>NUCLEOTIDE SEQUENCE</scope>
    <source>
        <strain evidence="4">Yc1106</strain>
    </source>
</reference>
<sequence>MASFDISAILSALGAYQQRETRPPNNRAVKQYLLNKGVSESIAWSNSFNELCYWTEKELDEIFNNLHQLPENVPLDKLISFVPRANPAPVFVKPSLESIEQSASQLGALCVNRQGEFSINPKEGFAALSHVWSQGLGADDDNRGLDASLLQQVFDKVEPLGVQWIWTDSLAIPGGKRALNLIEEELKGALINAMADIYRQAKFVVVLDALCLRLNSTDPVKVAAVISLGIWMTRMWTYQEIKLANNAIIATGCGFVTFANITDSLKGLAMEEVGENYDSTAKGKYPYLYRTFRRLQRDDRLGVSLPDVAFGCGYRHAWDKLDYARALFPTLGIEWKTKYTLSEAMHIIYRHQMRHATRLALYHGPPRASLPGWAPATFNGLVDGKIIEAGIWEARGMRRSWMTTKILSIVPSKPGALVLALESDFAAQALTVGFISEQTQKESPRSIEMFKKAVSEGNAYLLADEPLVPKQAMSRVGLLVERFTKVQDRQAWVLLTLAVGETEETYKAEKDDWLLLHENPTSEEMFSGRGFTELSVDITNSTKPTTGAGLEEYPLHEAAHEGNSEQVSMLIQIIDVNTVDGRGWTPLHVAAAAGQHEVISLLLEHGASMEYFDNDDNSPLILAVDNQHLEAVLALFSAGADVNASRSTSGLGLSPLSSAILKGGLEMVYLLLALGANPSKVDAGNWYPLHFALQETGSNGAILDALLEAGADVNTPSQKLLYPVDVAARQGDASSIRKLLSRGALPDPPAEGADSPLYHAIELGSSECITALLDAGAKIDVTFKNAWTPIMLAAKQGDHEIGKILVSRGAAVTSASPEGLTALHVAAMNGNRVFYKWLIVAGADEHAKDAQGRTAKSMIQGF</sequence>
<feature type="repeat" description="ANK" evidence="3">
    <location>
        <begin position="651"/>
        <end position="683"/>
    </location>
</feature>
<dbReference type="OrthoDB" id="2426273at2759"/>
<dbReference type="Pfam" id="PF00023">
    <property type="entry name" value="Ank"/>
    <property type="match status" value="1"/>
</dbReference>
<evidence type="ECO:0000256" key="1">
    <source>
        <dbReference type="ARBA" id="ARBA00022737"/>
    </source>
</evidence>
<name>A0A9Q8ZDJ3_CURCL</name>
<dbReference type="Gene3D" id="1.25.40.20">
    <property type="entry name" value="Ankyrin repeat-containing domain"/>
    <property type="match status" value="1"/>
</dbReference>
<dbReference type="PANTHER" id="PTHR24126">
    <property type="entry name" value="ANKYRIN REPEAT, PH AND SEC7 DOMAIN CONTAINING PROTEIN SECG-RELATED"/>
    <property type="match status" value="1"/>
</dbReference>
<dbReference type="SMART" id="SM00248">
    <property type="entry name" value="ANK"/>
    <property type="match status" value="9"/>
</dbReference>
<evidence type="ECO:0008006" key="6">
    <source>
        <dbReference type="Google" id="ProtNLM"/>
    </source>
</evidence>
<evidence type="ECO:0000313" key="4">
    <source>
        <dbReference type="EMBL" id="USP81297.1"/>
    </source>
</evidence>
<dbReference type="PANTHER" id="PTHR24126:SF14">
    <property type="entry name" value="ANK_REP_REGION DOMAIN-CONTAINING PROTEIN"/>
    <property type="match status" value="1"/>
</dbReference>
<accession>A0A9Q8ZDJ3</accession>
<feature type="repeat" description="ANK" evidence="3">
    <location>
        <begin position="818"/>
        <end position="850"/>
    </location>
</feature>
<keyword evidence="5" id="KW-1185">Reference proteome</keyword>
<evidence type="ECO:0000313" key="5">
    <source>
        <dbReference type="Proteomes" id="UP001056012"/>
    </source>
</evidence>
<gene>
    <name evidence="4" type="ORF">yc1106_08571</name>
</gene>
<dbReference type="PROSITE" id="PS50088">
    <property type="entry name" value="ANK_REPEAT"/>
    <property type="match status" value="7"/>
</dbReference>
<protein>
    <recommendedName>
        <fullName evidence="6">Heterokaryon incompatibility domain-containing protein</fullName>
    </recommendedName>
</protein>
<feature type="repeat" description="ANK" evidence="3">
    <location>
        <begin position="684"/>
        <end position="718"/>
    </location>
</feature>
<feature type="repeat" description="ANK" evidence="3">
    <location>
        <begin position="752"/>
        <end position="784"/>
    </location>
</feature>